<keyword evidence="13" id="KW-0472">Membrane</keyword>
<dbReference type="GO" id="GO:0006355">
    <property type="term" value="P:regulation of DNA-templated transcription"/>
    <property type="evidence" value="ECO:0007669"/>
    <property type="project" value="InterPro"/>
</dbReference>
<feature type="transmembrane region" description="Helical" evidence="13">
    <location>
        <begin position="102"/>
        <end position="123"/>
    </location>
</feature>
<dbReference type="NCBIfam" id="TIGR00229">
    <property type="entry name" value="sensory_box"/>
    <property type="match status" value="1"/>
</dbReference>
<evidence type="ECO:0000256" key="10">
    <source>
        <dbReference type="ARBA" id="ARBA00068150"/>
    </source>
</evidence>
<name>A0A3N5Y578_9ALTE</name>
<feature type="transmembrane region" description="Helical" evidence="13">
    <location>
        <begin position="166"/>
        <end position="189"/>
    </location>
</feature>
<dbReference type="Gene3D" id="3.40.50.2300">
    <property type="match status" value="1"/>
</dbReference>
<dbReference type="SMART" id="SM00448">
    <property type="entry name" value="REC"/>
    <property type="match status" value="1"/>
</dbReference>
<dbReference type="InterPro" id="IPR035965">
    <property type="entry name" value="PAS-like_dom_sf"/>
</dbReference>
<evidence type="ECO:0000256" key="7">
    <source>
        <dbReference type="ARBA" id="ARBA00022840"/>
    </source>
</evidence>
<evidence type="ECO:0000256" key="12">
    <source>
        <dbReference type="SAM" id="Coils"/>
    </source>
</evidence>
<dbReference type="CDD" id="cd17546">
    <property type="entry name" value="REC_hyHK_CKI1_RcsC-like"/>
    <property type="match status" value="1"/>
</dbReference>
<evidence type="ECO:0000256" key="4">
    <source>
        <dbReference type="ARBA" id="ARBA00022679"/>
    </source>
</evidence>
<dbReference type="GO" id="GO:0000155">
    <property type="term" value="F:phosphorelay sensor kinase activity"/>
    <property type="evidence" value="ECO:0007669"/>
    <property type="project" value="InterPro"/>
</dbReference>
<dbReference type="SUPFAM" id="SSF52172">
    <property type="entry name" value="CheY-like"/>
    <property type="match status" value="1"/>
</dbReference>
<dbReference type="SMART" id="SM00091">
    <property type="entry name" value="PAS"/>
    <property type="match status" value="1"/>
</dbReference>
<feature type="transmembrane region" description="Helical" evidence="13">
    <location>
        <begin position="12"/>
        <end position="31"/>
    </location>
</feature>
<keyword evidence="3 11" id="KW-0597">Phosphoprotein</keyword>
<dbReference type="InterPro" id="IPR036890">
    <property type="entry name" value="HATPase_C_sf"/>
</dbReference>
<comment type="caution">
    <text evidence="17">The sequence shown here is derived from an EMBL/GenBank/DDBJ whole genome shotgun (WGS) entry which is preliminary data.</text>
</comment>
<dbReference type="SMART" id="SM00387">
    <property type="entry name" value="HATPase_c"/>
    <property type="match status" value="1"/>
</dbReference>
<feature type="domain" description="PAS" evidence="16">
    <location>
        <begin position="284"/>
        <end position="338"/>
    </location>
</feature>
<keyword evidence="4" id="KW-0808">Transferase</keyword>
<dbReference type="PROSITE" id="PS50109">
    <property type="entry name" value="HIS_KIN"/>
    <property type="match status" value="1"/>
</dbReference>
<keyword evidence="7" id="KW-0067">ATP-binding</keyword>
<evidence type="ECO:0000256" key="1">
    <source>
        <dbReference type="ARBA" id="ARBA00000085"/>
    </source>
</evidence>
<dbReference type="InterPro" id="IPR004358">
    <property type="entry name" value="Sig_transdc_His_kin-like_C"/>
</dbReference>
<keyword evidence="18" id="KW-1185">Reference proteome</keyword>
<feature type="transmembrane region" description="Helical" evidence="13">
    <location>
        <begin position="135"/>
        <end position="154"/>
    </location>
</feature>
<feature type="domain" description="Response regulatory" evidence="15">
    <location>
        <begin position="672"/>
        <end position="786"/>
    </location>
</feature>
<keyword evidence="8" id="KW-0902">Two-component regulatory system</keyword>
<dbReference type="InterPro" id="IPR001789">
    <property type="entry name" value="Sig_transdc_resp-reg_receiver"/>
</dbReference>
<dbReference type="PANTHER" id="PTHR43047:SF64">
    <property type="entry name" value="HISTIDINE KINASE CONTAINING CHEY-HOMOLOGOUS RECEIVER DOMAIN AND PAS DOMAIN-RELATED"/>
    <property type="match status" value="1"/>
</dbReference>
<dbReference type="FunFam" id="3.30.565.10:FF:000010">
    <property type="entry name" value="Sensor histidine kinase RcsC"/>
    <property type="match status" value="1"/>
</dbReference>
<evidence type="ECO:0000259" key="15">
    <source>
        <dbReference type="PROSITE" id="PS50110"/>
    </source>
</evidence>
<feature type="transmembrane region" description="Helical" evidence="13">
    <location>
        <begin position="43"/>
        <end position="64"/>
    </location>
</feature>
<comment type="catalytic activity">
    <reaction evidence="1">
        <text>ATP + protein L-histidine = ADP + protein N-phospho-L-histidine.</text>
        <dbReference type="EC" id="2.7.13.3"/>
    </reaction>
</comment>
<dbReference type="InterPro" id="IPR003661">
    <property type="entry name" value="HisK_dim/P_dom"/>
</dbReference>
<dbReference type="InterPro" id="IPR013767">
    <property type="entry name" value="PAS_fold"/>
</dbReference>
<feature type="transmembrane region" description="Helical" evidence="13">
    <location>
        <begin position="225"/>
        <end position="246"/>
    </location>
</feature>
<dbReference type="SUPFAM" id="SSF55874">
    <property type="entry name" value="ATPase domain of HSP90 chaperone/DNA topoisomerase II/histidine kinase"/>
    <property type="match status" value="1"/>
</dbReference>
<dbReference type="AlphaFoldDB" id="A0A3N5Y578"/>
<comment type="subunit">
    <text evidence="9">At low DSF concentrations, interacts with RpfF.</text>
</comment>
<evidence type="ECO:0000256" key="2">
    <source>
        <dbReference type="ARBA" id="ARBA00012438"/>
    </source>
</evidence>
<evidence type="ECO:0000313" key="17">
    <source>
        <dbReference type="EMBL" id="RPJ65369.1"/>
    </source>
</evidence>
<dbReference type="Pfam" id="PF02518">
    <property type="entry name" value="HATPase_c"/>
    <property type="match status" value="1"/>
</dbReference>
<feature type="modified residue" description="4-aspartylphosphate" evidence="11">
    <location>
        <position position="721"/>
    </location>
</feature>
<dbReference type="InterPro" id="IPR005467">
    <property type="entry name" value="His_kinase_dom"/>
</dbReference>
<dbReference type="InterPro" id="IPR003594">
    <property type="entry name" value="HATPase_dom"/>
</dbReference>
<evidence type="ECO:0000256" key="8">
    <source>
        <dbReference type="ARBA" id="ARBA00023012"/>
    </source>
</evidence>
<evidence type="ECO:0000256" key="9">
    <source>
        <dbReference type="ARBA" id="ARBA00064003"/>
    </source>
</evidence>
<dbReference type="RefSeq" id="WP_124028916.1">
    <property type="nucleotide sequence ID" value="NZ_JBHRSN010000014.1"/>
</dbReference>
<dbReference type="Proteomes" id="UP000275281">
    <property type="component" value="Unassembled WGS sequence"/>
</dbReference>
<keyword evidence="13" id="KW-1133">Transmembrane helix</keyword>
<dbReference type="EC" id="2.7.13.3" evidence="2"/>
<keyword evidence="6" id="KW-0418">Kinase</keyword>
<keyword evidence="13" id="KW-0812">Transmembrane</keyword>
<dbReference type="CDD" id="cd16922">
    <property type="entry name" value="HATPase_EvgS-ArcB-TorS-like"/>
    <property type="match status" value="1"/>
</dbReference>
<dbReference type="Pfam" id="PF00072">
    <property type="entry name" value="Response_reg"/>
    <property type="match status" value="1"/>
</dbReference>
<proteinExistence type="predicted"/>
<evidence type="ECO:0000259" key="14">
    <source>
        <dbReference type="PROSITE" id="PS50109"/>
    </source>
</evidence>
<dbReference type="SMART" id="SM00388">
    <property type="entry name" value="HisKA"/>
    <property type="match status" value="1"/>
</dbReference>
<gene>
    <name evidence="17" type="ORF">DRW07_15815</name>
</gene>
<dbReference type="PANTHER" id="PTHR43047">
    <property type="entry name" value="TWO-COMPONENT HISTIDINE PROTEIN KINASE"/>
    <property type="match status" value="1"/>
</dbReference>
<organism evidence="17 18">
    <name type="scientific">Alteromonas sediminis</name>
    <dbReference type="NCBI Taxonomy" id="2259342"/>
    <lineage>
        <taxon>Bacteria</taxon>
        <taxon>Pseudomonadati</taxon>
        <taxon>Pseudomonadota</taxon>
        <taxon>Gammaproteobacteria</taxon>
        <taxon>Alteromonadales</taxon>
        <taxon>Alteromonadaceae</taxon>
        <taxon>Alteromonas/Salinimonas group</taxon>
        <taxon>Alteromonas</taxon>
    </lineage>
</organism>
<evidence type="ECO:0000256" key="6">
    <source>
        <dbReference type="ARBA" id="ARBA00022777"/>
    </source>
</evidence>
<dbReference type="InterPro" id="IPR000014">
    <property type="entry name" value="PAS"/>
</dbReference>
<feature type="domain" description="Histidine kinase" evidence="14">
    <location>
        <begin position="431"/>
        <end position="648"/>
    </location>
</feature>
<dbReference type="GO" id="GO:0005524">
    <property type="term" value="F:ATP binding"/>
    <property type="evidence" value="ECO:0007669"/>
    <property type="project" value="UniProtKB-KW"/>
</dbReference>
<dbReference type="SUPFAM" id="SSF47384">
    <property type="entry name" value="Homodimeric domain of signal transducing histidine kinase"/>
    <property type="match status" value="1"/>
</dbReference>
<dbReference type="PRINTS" id="PR00344">
    <property type="entry name" value="BCTRLSENSOR"/>
</dbReference>
<keyword evidence="12" id="KW-0175">Coiled coil</keyword>
<evidence type="ECO:0000256" key="13">
    <source>
        <dbReference type="SAM" id="Phobius"/>
    </source>
</evidence>
<dbReference type="EMBL" id="RPOK01000005">
    <property type="protein sequence ID" value="RPJ65369.1"/>
    <property type="molecule type" value="Genomic_DNA"/>
</dbReference>
<protein>
    <recommendedName>
        <fullName evidence="10">Sensory/regulatory protein RpfC</fullName>
        <ecNumber evidence="2">2.7.13.3</ecNumber>
    </recommendedName>
</protein>
<dbReference type="SUPFAM" id="SSF55785">
    <property type="entry name" value="PYP-like sensor domain (PAS domain)"/>
    <property type="match status" value="1"/>
</dbReference>
<keyword evidence="5" id="KW-0547">Nucleotide-binding</keyword>
<sequence length="787" mass="87452">MEQVKNPVTRSVIIGVIAASAAIHFLALYLGKEHLHDWRWENVPVHSGLEIAGSFIAFYVAYLLTALEQKGEGTRFNLPIAGAMVGMGVIDGMHSLVHPGALFVWLHSTATFVGGILFCLLLMPKRWTSWIGPHWPLQVFFASLVFSVLSIVFASELPTMANEQGFTNVAVFLNVTGGIFLLIAAIKLLLTFLRYRQTDDLLFVLHCAMFGFAAIMFEQSRLWDITWWGWHILRFLAYAVALWFAISSDSIAQLRTHNAKISLDKQVKQKQGELESSKKEFDISEQKRNALLSCLTDAVIVIDDKGLIALFTPAAESLFNYKANELIGKPIELLMPSDIASKHPTYLKEYKDKGKGKAKIIGQRRQLLGCKASGETFPIELTINTYRENQQLFFVGLIRDITMRIKQEEQIKLAMYEAQRANEAKSDFLANMSHEIRTPMNGIYGTLQLLGSEVLSETGRDYLDKARYSCKNLLTIINDILDYSKIEANKLEIEYITMSISKVVEAISSDMLPVAKQKGIALNVKVDLQHDLWIGDPVRIGQILLNLTSNAIKFTEQGVVSIIITELDNGAGLSIEVTDTGIGMDKSALERLFSRFEQADNTTTREYGGTGLGMAITQSLVSLMGGSVNASSREGQGTQIAICLPLKRSEEINPQEDDGKSALEHLDLADKRILIAEDNDINQMVISAMLELTGAQLLIANNGVEAVTKCDTFKPDLILMDIQMPKMDGVEACQRILQKYSHLPIVALTANVMTEDITHYKNSGFTDHLGKPIEMHKLASVLKRCIG</sequence>
<evidence type="ECO:0000259" key="16">
    <source>
        <dbReference type="PROSITE" id="PS50112"/>
    </source>
</evidence>
<dbReference type="InterPro" id="IPR011006">
    <property type="entry name" value="CheY-like_superfamily"/>
</dbReference>
<dbReference type="InterPro" id="IPR036097">
    <property type="entry name" value="HisK_dim/P_sf"/>
</dbReference>
<dbReference type="PROSITE" id="PS50110">
    <property type="entry name" value="RESPONSE_REGULATORY"/>
    <property type="match status" value="1"/>
</dbReference>
<dbReference type="CDD" id="cd00130">
    <property type="entry name" value="PAS"/>
    <property type="match status" value="1"/>
</dbReference>
<dbReference type="Pfam" id="PF00512">
    <property type="entry name" value="HisKA"/>
    <property type="match status" value="1"/>
</dbReference>
<evidence type="ECO:0000256" key="11">
    <source>
        <dbReference type="PROSITE-ProRule" id="PRU00169"/>
    </source>
</evidence>
<evidence type="ECO:0000256" key="3">
    <source>
        <dbReference type="ARBA" id="ARBA00022553"/>
    </source>
</evidence>
<dbReference type="PROSITE" id="PS50112">
    <property type="entry name" value="PAS"/>
    <property type="match status" value="1"/>
</dbReference>
<dbReference type="Pfam" id="PF00989">
    <property type="entry name" value="PAS"/>
    <property type="match status" value="1"/>
</dbReference>
<accession>A0A3N5Y578</accession>
<feature type="transmembrane region" description="Helical" evidence="13">
    <location>
        <begin position="76"/>
        <end position="96"/>
    </location>
</feature>
<reference evidence="17 18" key="1">
    <citation type="submission" date="2018-11" db="EMBL/GenBank/DDBJ databases">
        <authorList>
            <person name="Ye M.-Q."/>
            <person name="Du Z.-J."/>
        </authorList>
    </citation>
    <scope>NUCLEOTIDE SEQUENCE [LARGE SCALE GENOMIC DNA]</scope>
    <source>
        <strain evidence="17 18">U0105</strain>
    </source>
</reference>
<dbReference type="OrthoDB" id="9810730at2"/>
<dbReference type="CDD" id="cd00082">
    <property type="entry name" value="HisKA"/>
    <property type="match status" value="1"/>
</dbReference>
<evidence type="ECO:0000256" key="5">
    <source>
        <dbReference type="ARBA" id="ARBA00022741"/>
    </source>
</evidence>
<dbReference type="Gene3D" id="1.10.287.130">
    <property type="match status" value="1"/>
</dbReference>
<feature type="coiled-coil region" evidence="12">
    <location>
        <begin position="260"/>
        <end position="287"/>
    </location>
</feature>
<dbReference type="Gene3D" id="3.30.450.20">
    <property type="entry name" value="PAS domain"/>
    <property type="match status" value="1"/>
</dbReference>
<dbReference type="FunFam" id="1.10.287.130:FF:000002">
    <property type="entry name" value="Two-component osmosensing histidine kinase"/>
    <property type="match status" value="1"/>
</dbReference>
<dbReference type="Gene3D" id="3.30.565.10">
    <property type="entry name" value="Histidine kinase-like ATPase, C-terminal domain"/>
    <property type="match status" value="1"/>
</dbReference>
<evidence type="ECO:0000313" key="18">
    <source>
        <dbReference type="Proteomes" id="UP000275281"/>
    </source>
</evidence>